<evidence type="ECO:0000313" key="2">
    <source>
        <dbReference type="Proteomes" id="UP000320209"/>
    </source>
</evidence>
<comment type="caution">
    <text evidence="1">The sequence shown here is derived from an EMBL/GenBank/DDBJ whole genome shotgun (WGS) entry which is preliminary data.</text>
</comment>
<dbReference type="Gene3D" id="3.40.830.10">
    <property type="entry name" value="LigB-like"/>
    <property type="match status" value="1"/>
</dbReference>
<accession>A0A543A9A6</accession>
<dbReference type="EMBL" id="VFOV01000001">
    <property type="protein sequence ID" value="TQL69046.1"/>
    <property type="molecule type" value="Genomic_DNA"/>
</dbReference>
<keyword evidence="2" id="KW-1185">Reference proteome</keyword>
<dbReference type="Proteomes" id="UP000320209">
    <property type="component" value="Unassembled WGS sequence"/>
</dbReference>
<dbReference type="AlphaFoldDB" id="A0A543A9A6"/>
<reference evidence="1 2" key="1">
    <citation type="submission" date="2019-06" db="EMBL/GenBank/DDBJ databases">
        <title>Sequencing the genomes of 1000 actinobacteria strains.</title>
        <authorList>
            <person name="Klenk H.-P."/>
        </authorList>
    </citation>
    <scope>NUCLEOTIDE SEQUENCE [LARGE SCALE GENOMIC DNA]</scope>
    <source>
        <strain evidence="1 2">DSM 25218</strain>
    </source>
</reference>
<gene>
    <name evidence="1" type="ORF">FB381_2947</name>
</gene>
<proteinExistence type="predicted"/>
<protein>
    <submittedName>
        <fullName evidence="1">Uncharacterized protein</fullName>
    </submittedName>
</protein>
<name>A0A543A9A6_9ACTN</name>
<organism evidence="1 2">
    <name type="scientific">Nocardioides albertanoniae</name>
    <dbReference type="NCBI Taxonomy" id="1175486"/>
    <lineage>
        <taxon>Bacteria</taxon>
        <taxon>Bacillati</taxon>
        <taxon>Actinomycetota</taxon>
        <taxon>Actinomycetes</taxon>
        <taxon>Propionibacteriales</taxon>
        <taxon>Nocardioidaceae</taxon>
        <taxon>Nocardioides</taxon>
    </lineage>
</organism>
<evidence type="ECO:0000313" key="1">
    <source>
        <dbReference type="EMBL" id="TQL69046.1"/>
    </source>
</evidence>
<sequence length="175" mass="18296">MTEQMTDPITGPATRVALVPGCLALLPEYASLHDPVEELRAACRAAAAWLGADVRVIAGEQGTRVATSLLAEVGTAPVDSGAAYLVVGNGSARRGEKAPGHLDPRAAGFDDVLAEALARPDVEVLGGIDLGLADELLADVAPIVRSAHLLQTVETVAVDYDDDPYGVRYWVARWA</sequence>